<evidence type="ECO:0000313" key="3">
    <source>
        <dbReference type="Proteomes" id="UP000652219"/>
    </source>
</evidence>
<dbReference type="PANTHER" id="PTHR21310:SF15">
    <property type="entry name" value="AMINOGLYCOSIDE PHOSPHOTRANSFERASE DOMAIN-CONTAINING PROTEIN"/>
    <property type="match status" value="1"/>
</dbReference>
<comment type="caution">
    <text evidence="2">The sequence shown here is derived from an EMBL/GenBank/DDBJ whole genome shotgun (WGS) entry which is preliminary data.</text>
</comment>
<accession>A0A8H6MJ34</accession>
<dbReference type="Pfam" id="PF01636">
    <property type="entry name" value="APH"/>
    <property type="match status" value="1"/>
</dbReference>
<dbReference type="InterPro" id="IPR011009">
    <property type="entry name" value="Kinase-like_dom_sf"/>
</dbReference>
<protein>
    <recommendedName>
        <fullName evidence="1">Aminoglycoside phosphotransferase domain-containing protein</fullName>
    </recommendedName>
</protein>
<gene>
    <name evidence="2" type="ORF">CSOJ01_15068</name>
</gene>
<dbReference type="EMBL" id="WIGN01000572">
    <property type="protein sequence ID" value="KAF6788173.1"/>
    <property type="molecule type" value="Genomic_DNA"/>
</dbReference>
<evidence type="ECO:0000313" key="2">
    <source>
        <dbReference type="EMBL" id="KAF6788173.1"/>
    </source>
</evidence>
<dbReference type="Gene3D" id="3.90.1200.10">
    <property type="match status" value="1"/>
</dbReference>
<reference evidence="2 3" key="1">
    <citation type="journal article" date="2020" name="Phytopathology">
        <title>Genome Sequence Resources of Colletotrichum truncatum, C. plurivorum, C. musicola, and C. sojae: Four Species Pathogenic to Soybean (Glycine max).</title>
        <authorList>
            <person name="Rogerio F."/>
            <person name="Boufleur T.R."/>
            <person name="Ciampi-Guillardi M."/>
            <person name="Sukno S.A."/>
            <person name="Thon M.R."/>
            <person name="Massola Junior N.S."/>
            <person name="Baroncelli R."/>
        </authorList>
    </citation>
    <scope>NUCLEOTIDE SEQUENCE [LARGE SCALE GENOMIC DNA]</scope>
    <source>
        <strain evidence="2 3">LFN0009</strain>
    </source>
</reference>
<name>A0A8H6MJ34_9PEZI</name>
<dbReference type="AlphaFoldDB" id="A0A8H6MJ34"/>
<organism evidence="2 3">
    <name type="scientific">Colletotrichum sojae</name>
    <dbReference type="NCBI Taxonomy" id="2175907"/>
    <lineage>
        <taxon>Eukaryota</taxon>
        <taxon>Fungi</taxon>
        <taxon>Dikarya</taxon>
        <taxon>Ascomycota</taxon>
        <taxon>Pezizomycotina</taxon>
        <taxon>Sordariomycetes</taxon>
        <taxon>Hypocreomycetidae</taxon>
        <taxon>Glomerellales</taxon>
        <taxon>Glomerellaceae</taxon>
        <taxon>Colletotrichum</taxon>
        <taxon>Colletotrichum orchidearum species complex</taxon>
    </lineage>
</organism>
<keyword evidence="3" id="KW-1185">Reference proteome</keyword>
<evidence type="ECO:0000259" key="1">
    <source>
        <dbReference type="Pfam" id="PF01636"/>
    </source>
</evidence>
<dbReference type="PANTHER" id="PTHR21310">
    <property type="entry name" value="AMINOGLYCOSIDE PHOSPHOTRANSFERASE-RELATED-RELATED"/>
    <property type="match status" value="1"/>
</dbReference>
<dbReference type="Proteomes" id="UP000652219">
    <property type="component" value="Unassembled WGS sequence"/>
</dbReference>
<sequence>MLSATPYTFAHGDLDVENLIVKDENLVGIIDWEVSGYFPVWWEFTASGLSLGEANHAWQLLLLEHIEDYTEAYEFWKDCYRLSKLPDLDERGAVLWDDLESEKSSSSDSNTSVR</sequence>
<dbReference type="SUPFAM" id="SSF56112">
    <property type="entry name" value="Protein kinase-like (PK-like)"/>
    <property type="match status" value="1"/>
</dbReference>
<feature type="domain" description="Aminoglycoside phosphotransferase" evidence="1">
    <location>
        <begin position="5"/>
        <end position="48"/>
    </location>
</feature>
<dbReference type="InterPro" id="IPR002575">
    <property type="entry name" value="Aminoglycoside_PTrfase"/>
</dbReference>
<dbReference type="InterPro" id="IPR051678">
    <property type="entry name" value="AGP_Transferase"/>
</dbReference>
<proteinExistence type="predicted"/>